<evidence type="ECO:0000313" key="1">
    <source>
        <dbReference type="EMBL" id="MBC2398192.1"/>
    </source>
</evidence>
<accession>A0A923E7X1</accession>
<dbReference type="AlphaFoldDB" id="A0A923E7X1"/>
<dbReference type="RefSeq" id="WP_035145609.1">
    <property type="nucleotide sequence ID" value="NZ_JAAZWO010000011.1"/>
</dbReference>
<dbReference type="EMBL" id="JAAZWO010000011">
    <property type="protein sequence ID" value="MBC2398192.1"/>
    <property type="molecule type" value="Genomic_DNA"/>
</dbReference>
<gene>
    <name evidence="1" type="ORF">HGG79_10445</name>
</gene>
<proteinExistence type="predicted"/>
<evidence type="ECO:0008006" key="3">
    <source>
        <dbReference type="Google" id="ProtNLM"/>
    </source>
</evidence>
<protein>
    <recommendedName>
        <fullName evidence="3">Lipoprotein</fullName>
    </recommendedName>
</protein>
<reference evidence="1 2" key="1">
    <citation type="submission" date="2020-04" db="EMBL/GenBank/DDBJ databases">
        <title>Genomic insights into acetone-butanol-ethanol (ABE) fermentation by sequencing solventogenic clostridia strains.</title>
        <authorList>
            <person name="Brown S."/>
        </authorList>
    </citation>
    <scope>NUCLEOTIDE SEQUENCE [LARGE SCALE GENOMIC DNA]</scope>
    <source>
        <strain evidence="1 2">DJ011</strain>
    </source>
</reference>
<name>A0A923E7X1_CLOTT</name>
<dbReference type="PROSITE" id="PS51257">
    <property type="entry name" value="PROKAR_LIPOPROTEIN"/>
    <property type="match status" value="1"/>
</dbReference>
<keyword evidence="2" id="KW-1185">Reference proteome</keyword>
<comment type="caution">
    <text evidence="1">The sequence shown here is derived from an EMBL/GenBank/DDBJ whole genome shotgun (WGS) entry which is preliminary data.</text>
</comment>
<evidence type="ECO:0000313" key="2">
    <source>
        <dbReference type="Proteomes" id="UP000563151"/>
    </source>
</evidence>
<sequence>MTYNIKIIISSIVISIVAFGLVGCSADNKKASVKIEESIVKAQSEDKETKNIKEYSKELSLYFPQKDMKEFHYSGTAEYGEVIKLNKVTGSKNNLILQFKGEIKNEAEKDEGPARSKFQFEKEYTINNDSVLEVQKNGEMKKRHAAIEKSTVLKLPIKKGNLWEEEVVFKEKNYKAVTTILEVSKDKDHKKLVKTETVIKGAGGYPEKIYKEIKIYKEGKGLLEFNNTILLGGGNGEGVTPMQFGYKQIEVDNK</sequence>
<dbReference type="Proteomes" id="UP000563151">
    <property type="component" value="Unassembled WGS sequence"/>
</dbReference>
<organism evidence="1 2">
    <name type="scientific">Clostridium tetanomorphum</name>
    <dbReference type="NCBI Taxonomy" id="1553"/>
    <lineage>
        <taxon>Bacteria</taxon>
        <taxon>Bacillati</taxon>
        <taxon>Bacillota</taxon>
        <taxon>Clostridia</taxon>
        <taxon>Eubacteriales</taxon>
        <taxon>Clostridiaceae</taxon>
        <taxon>Clostridium</taxon>
    </lineage>
</organism>